<name>A0A917DMW0_9BACT</name>
<comment type="caution">
    <text evidence="1">The sequence shown here is derived from an EMBL/GenBank/DDBJ whole genome shotgun (WGS) entry which is preliminary data.</text>
</comment>
<evidence type="ECO:0000313" key="2">
    <source>
        <dbReference type="Proteomes" id="UP000609064"/>
    </source>
</evidence>
<dbReference type="AlphaFoldDB" id="A0A917DMW0"/>
<dbReference type="EMBL" id="BMKK01000003">
    <property type="protein sequence ID" value="GGD52842.1"/>
    <property type="molecule type" value="Genomic_DNA"/>
</dbReference>
<reference evidence="1" key="1">
    <citation type="journal article" date="2014" name="Int. J. Syst. Evol. Microbiol.">
        <title>Complete genome sequence of Corynebacterium casei LMG S-19264T (=DSM 44701T), isolated from a smear-ripened cheese.</title>
        <authorList>
            <consortium name="US DOE Joint Genome Institute (JGI-PGF)"/>
            <person name="Walter F."/>
            <person name="Albersmeier A."/>
            <person name="Kalinowski J."/>
            <person name="Ruckert C."/>
        </authorList>
    </citation>
    <scope>NUCLEOTIDE SEQUENCE</scope>
    <source>
        <strain evidence="1">CGMCC 1.15958</strain>
    </source>
</reference>
<protein>
    <recommendedName>
        <fullName evidence="3">Bacteriocin-protection protein</fullName>
    </recommendedName>
</protein>
<keyword evidence="2" id="KW-1185">Reference proteome</keyword>
<sequence>MQNKEIEIFYPTSVSAWREWLEQNCLSTQAVWLVYYSKSSGKPTISWSEAVDVALCFGWIDSKRVKIDSETSHQYFTKRKAKSTWSRVNKDKIEQLTAAGLMTHTGLKSVEIAKQNGSWTILDSIEALEIPEILELAFSQTNGSKQKFQALSKSKQKLMLYGLKAAKTIPTKEKRIGEILEALLN</sequence>
<evidence type="ECO:0008006" key="3">
    <source>
        <dbReference type="Google" id="ProtNLM"/>
    </source>
</evidence>
<proteinExistence type="predicted"/>
<organism evidence="1 2">
    <name type="scientific">Emticicia aquatilis</name>
    <dbReference type="NCBI Taxonomy" id="1537369"/>
    <lineage>
        <taxon>Bacteria</taxon>
        <taxon>Pseudomonadati</taxon>
        <taxon>Bacteroidota</taxon>
        <taxon>Cytophagia</taxon>
        <taxon>Cytophagales</taxon>
        <taxon>Leadbetterellaceae</taxon>
        <taxon>Emticicia</taxon>
    </lineage>
</organism>
<dbReference type="Pfam" id="PF13376">
    <property type="entry name" value="OmdA"/>
    <property type="match status" value="1"/>
</dbReference>
<dbReference type="Proteomes" id="UP000609064">
    <property type="component" value="Unassembled WGS sequence"/>
</dbReference>
<dbReference type="RefSeq" id="WP_188765558.1">
    <property type="nucleotide sequence ID" value="NZ_BMKK01000003.1"/>
</dbReference>
<accession>A0A917DMW0</accession>
<reference evidence="1" key="2">
    <citation type="submission" date="2020-09" db="EMBL/GenBank/DDBJ databases">
        <authorList>
            <person name="Sun Q."/>
            <person name="Zhou Y."/>
        </authorList>
    </citation>
    <scope>NUCLEOTIDE SEQUENCE</scope>
    <source>
        <strain evidence="1">CGMCC 1.15958</strain>
    </source>
</reference>
<evidence type="ECO:0000313" key="1">
    <source>
        <dbReference type="EMBL" id="GGD52842.1"/>
    </source>
</evidence>
<gene>
    <name evidence="1" type="ORF">GCM10011514_16200</name>
</gene>